<dbReference type="Gene3D" id="3.40.30.10">
    <property type="entry name" value="Glutaredoxin"/>
    <property type="match status" value="1"/>
</dbReference>
<name>A0ABX7I9D4_9BACT</name>
<dbReference type="PANTHER" id="PTHR43640:SF1">
    <property type="entry name" value="THIOREDOXIN-DEPENDENT PEROXIREDOXIN"/>
    <property type="match status" value="1"/>
</dbReference>
<protein>
    <recommendedName>
        <fullName evidence="3">Alkyl hydroperoxide reductase subunit C/ Thiol specific antioxidant domain-containing protein</fullName>
    </recommendedName>
</protein>
<sequence length="170" mass="18639">MINRAQFLLLLGSLLLSENALPHAPAKFRVIFFLDPECPVTNAYMAEIKKITGDYAGKDIAFEAIFPMQTIKDADISAFLKKYNAGISGRKDPGLQQSKRYKATVMPEVVVLNAAGLPVYQGAIDNWYYALGKSRPKATEHYLRNALDAALAGDPVLVSKTEAFGCLINL</sequence>
<evidence type="ECO:0000313" key="2">
    <source>
        <dbReference type="Proteomes" id="UP000612680"/>
    </source>
</evidence>
<dbReference type="EMBL" id="CP056775">
    <property type="protein sequence ID" value="QRR02505.1"/>
    <property type="molecule type" value="Genomic_DNA"/>
</dbReference>
<dbReference type="Proteomes" id="UP000612680">
    <property type="component" value="Chromosome"/>
</dbReference>
<accession>A0ABX7I9D4</accession>
<reference evidence="1 2" key="1">
    <citation type="submission" date="2020-06" db="EMBL/GenBank/DDBJ databases">
        <title>Dyadobacter sandarakinus sp. nov., isolated from the soil of the Arctic Yellow River Station.</title>
        <authorList>
            <person name="Zhang Y."/>
            <person name="Peng F."/>
        </authorList>
    </citation>
    <scope>NUCLEOTIDE SEQUENCE [LARGE SCALE GENOMIC DNA]</scope>
    <source>
        <strain evidence="1 2">Q3-56</strain>
    </source>
</reference>
<evidence type="ECO:0008006" key="3">
    <source>
        <dbReference type="Google" id="ProtNLM"/>
    </source>
</evidence>
<dbReference type="InterPro" id="IPR047262">
    <property type="entry name" value="PRX-like1"/>
</dbReference>
<dbReference type="InterPro" id="IPR036249">
    <property type="entry name" value="Thioredoxin-like_sf"/>
</dbReference>
<proteinExistence type="predicted"/>
<gene>
    <name evidence="1" type="ORF">HWI92_17110</name>
</gene>
<keyword evidence="2" id="KW-1185">Reference proteome</keyword>
<organism evidence="1 2">
    <name type="scientific">Dyadobacter sandarakinus</name>
    <dbReference type="NCBI Taxonomy" id="2747268"/>
    <lineage>
        <taxon>Bacteria</taxon>
        <taxon>Pseudomonadati</taxon>
        <taxon>Bacteroidota</taxon>
        <taxon>Cytophagia</taxon>
        <taxon>Cytophagales</taxon>
        <taxon>Spirosomataceae</taxon>
        <taxon>Dyadobacter</taxon>
    </lineage>
</organism>
<dbReference type="SUPFAM" id="SSF52833">
    <property type="entry name" value="Thioredoxin-like"/>
    <property type="match status" value="1"/>
</dbReference>
<dbReference type="RefSeq" id="WP_204657519.1">
    <property type="nucleotide sequence ID" value="NZ_CP056775.1"/>
</dbReference>
<dbReference type="PANTHER" id="PTHR43640">
    <property type="entry name" value="OS07G0260300 PROTEIN"/>
    <property type="match status" value="1"/>
</dbReference>
<evidence type="ECO:0000313" key="1">
    <source>
        <dbReference type="EMBL" id="QRR02505.1"/>
    </source>
</evidence>